<evidence type="ECO:0000256" key="5">
    <source>
        <dbReference type="ARBA" id="ARBA00022989"/>
    </source>
</evidence>
<evidence type="ECO:0000313" key="9">
    <source>
        <dbReference type="EMBL" id="KGO86772.1"/>
    </source>
</evidence>
<sequence length="230" mass="26447">MKEIFEWNRLLFNDLPIQFLFEVVFRTVIMFLVVLVTLRFTGKRGVKQLSVFEVVIVISLGSAAGDPMFYEDVGLVPAIAVFLVIIMMYRGVTWLLGKSKRFENFIEGKVECIIEDGQFSIQTFEREDLAQDEFFAEMRLRSIEHLGQVRNAYMETNGAISLYFYKDEDVKYGLPIRPQLFNLKSTIIQKSGIYACTFCANTQKLDPTTGVCTVCNRTEWVLAINSKRIV</sequence>
<evidence type="ECO:0000259" key="8">
    <source>
        <dbReference type="Pfam" id="PF04239"/>
    </source>
</evidence>
<evidence type="ECO:0000256" key="1">
    <source>
        <dbReference type="ARBA" id="ARBA00004651"/>
    </source>
</evidence>
<dbReference type="PANTHER" id="PTHR34582:SF6">
    <property type="entry name" value="UPF0702 TRANSMEMBRANE PROTEIN YCAP"/>
    <property type="match status" value="1"/>
</dbReference>
<dbReference type="AlphaFoldDB" id="A0A0A2M2B5"/>
<name>A0A0A2M2B5_9FLAO</name>
<feature type="transmembrane region" description="Helical" evidence="7">
    <location>
        <begin position="15"/>
        <end position="38"/>
    </location>
</feature>
<evidence type="ECO:0000313" key="10">
    <source>
        <dbReference type="Proteomes" id="UP000030152"/>
    </source>
</evidence>
<evidence type="ECO:0000256" key="7">
    <source>
        <dbReference type="SAM" id="Phobius"/>
    </source>
</evidence>
<feature type="transmembrane region" description="Helical" evidence="7">
    <location>
        <begin position="50"/>
        <end position="69"/>
    </location>
</feature>
<dbReference type="InterPro" id="IPR023090">
    <property type="entry name" value="UPF0702_alpha/beta_dom_sf"/>
</dbReference>
<dbReference type="Proteomes" id="UP000030152">
    <property type="component" value="Unassembled WGS sequence"/>
</dbReference>
<evidence type="ECO:0000256" key="3">
    <source>
        <dbReference type="ARBA" id="ARBA00022475"/>
    </source>
</evidence>
<dbReference type="GO" id="GO:0005886">
    <property type="term" value="C:plasma membrane"/>
    <property type="evidence" value="ECO:0007669"/>
    <property type="project" value="UniProtKB-SubCell"/>
</dbReference>
<feature type="domain" description="YetF C-terminal" evidence="8">
    <location>
        <begin position="98"/>
        <end position="172"/>
    </location>
</feature>
<evidence type="ECO:0000256" key="2">
    <source>
        <dbReference type="ARBA" id="ARBA00006448"/>
    </source>
</evidence>
<dbReference type="Pfam" id="PF04239">
    <property type="entry name" value="DUF421"/>
    <property type="match status" value="1"/>
</dbReference>
<gene>
    <name evidence="9" type="ORF">Q765_09090</name>
</gene>
<reference evidence="9 10" key="1">
    <citation type="submission" date="2013-09" db="EMBL/GenBank/DDBJ databases">
        <authorList>
            <person name="Zeng Z."/>
            <person name="Chen C."/>
        </authorList>
    </citation>
    <scope>NUCLEOTIDE SEQUENCE [LARGE SCALE GENOMIC DNA]</scope>
    <source>
        <strain evidence="9 10">WB 3.3-2</strain>
    </source>
</reference>
<proteinExistence type="inferred from homology"/>
<comment type="similarity">
    <text evidence="2">Belongs to the UPF0702 family.</text>
</comment>
<comment type="subcellular location">
    <subcellularLocation>
        <location evidence="1">Cell membrane</location>
        <topology evidence="1">Multi-pass membrane protein</topology>
    </subcellularLocation>
</comment>
<keyword evidence="4 7" id="KW-0812">Transmembrane</keyword>
<keyword evidence="3" id="KW-1003">Cell membrane</keyword>
<dbReference type="eggNOG" id="COG2323">
    <property type="taxonomic scope" value="Bacteria"/>
</dbReference>
<keyword evidence="6 7" id="KW-0472">Membrane</keyword>
<dbReference type="InterPro" id="IPR007353">
    <property type="entry name" value="DUF421"/>
</dbReference>
<accession>A0A0A2M2B5</accession>
<protein>
    <recommendedName>
        <fullName evidence="8">YetF C-terminal domain-containing protein</fullName>
    </recommendedName>
</protein>
<dbReference type="STRING" id="1121895.GCA_000378485_00127"/>
<dbReference type="OrthoDB" id="6538282at2"/>
<keyword evidence="5 7" id="KW-1133">Transmembrane helix</keyword>
<comment type="caution">
    <text evidence="9">The sequence shown here is derived from an EMBL/GenBank/DDBJ whole genome shotgun (WGS) entry which is preliminary data.</text>
</comment>
<dbReference type="RefSeq" id="WP_020211252.1">
    <property type="nucleotide sequence ID" value="NZ_JRLX01000008.1"/>
</dbReference>
<dbReference type="EMBL" id="JRLX01000008">
    <property type="protein sequence ID" value="KGO86772.1"/>
    <property type="molecule type" value="Genomic_DNA"/>
</dbReference>
<dbReference type="PANTHER" id="PTHR34582">
    <property type="entry name" value="UPF0702 TRANSMEMBRANE PROTEIN YCAP"/>
    <property type="match status" value="1"/>
</dbReference>
<keyword evidence="10" id="KW-1185">Reference proteome</keyword>
<feature type="transmembrane region" description="Helical" evidence="7">
    <location>
        <begin position="75"/>
        <end position="96"/>
    </location>
</feature>
<organism evidence="9 10">
    <name type="scientific">Flavobacterium rivuli WB 3.3-2 = DSM 21788</name>
    <dbReference type="NCBI Taxonomy" id="1121895"/>
    <lineage>
        <taxon>Bacteria</taxon>
        <taxon>Pseudomonadati</taxon>
        <taxon>Bacteroidota</taxon>
        <taxon>Flavobacteriia</taxon>
        <taxon>Flavobacteriales</taxon>
        <taxon>Flavobacteriaceae</taxon>
        <taxon>Flavobacterium</taxon>
    </lineage>
</organism>
<dbReference type="Gene3D" id="3.30.240.20">
    <property type="entry name" value="bsu07140 like domains"/>
    <property type="match status" value="1"/>
</dbReference>
<evidence type="ECO:0000256" key="6">
    <source>
        <dbReference type="ARBA" id="ARBA00023136"/>
    </source>
</evidence>
<evidence type="ECO:0000256" key="4">
    <source>
        <dbReference type="ARBA" id="ARBA00022692"/>
    </source>
</evidence>